<dbReference type="Proteomes" id="UP000697995">
    <property type="component" value="Unassembled WGS sequence"/>
</dbReference>
<comment type="caution">
    <text evidence="1">The sequence shown here is derived from an EMBL/GenBank/DDBJ whole genome shotgun (WGS) entry which is preliminary data.</text>
</comment>
<accession>A0ABS1D6Z3</accession>
<dbReference type="PIRSF" id="PIRSF032025">
    <property type="entry name" value="UCP032025"/>
    <property type="match status" value="1"/>
</dbReference>
<protein>
    <recommendedName>
        <fullName evidence="3">DUF1489 family protein</fullName>
    </recommendedName>
</protein>
<evidence type="ECO:0000313" key="1">
    <source>
        <dbReference type="EMBL" id="MBK1662651.1"/>
    </source>
</evidence>
<reference evidence="1 2" key="1">
    <citation type="journal article" date="2020" name="Microorganisms">
        <title>Osmotic Adaptation and Compatible Solute Biosynthesis of Phototrophic Bacteria as Revealed from Genome Analyses.</title>
        <authorList>
            <person name="Imhoff J.F."/>
            <person name="Rahn T."/>
            <person name="Kunzel S."/>
            <person name="Keller A."/>
            <person name="Neulinger S.C."/>
        </authorList>
    </citation>
    <scope>NUCLEOTIDE SEQUENCE [LARGE SCALE GENOMIC DNA]</scope>
    <source>
        <strain evidence="1 2">DSM 15382</strain>
    </source>
</reference>
<evidence type="ECO:0008006" key="3">
    <source>
        <dbReference type="Google" id="ProtNLM"/>
    </source>
</evidence>
<sequence length="140" mass="15367">MLHLIKLSVGPKDVGQLREIQARRAIAEPPLRHQTRMMPKRAAEILAGGSIYWVVAGFLQVRQRILDIREETWDDGSACAGLVLDPVLVPVAARPTKPFQGWRYLEPAAAPPDVTESMAAEGIEALPSGLRRELQALGLL</sequence>
<gene>
    <name evidence="1" type="ORF">CKO45_31245</name>
</gene>
<keyword evidence="2" id="KW-1185">Reference proteome</keyword>
<evidence type="ECO:0000313" key="2">
    <source>
        <dbReference type="Proteomes" id="UP000697995"/>
    </source>
</evidence>
<dbReference type="EMBL" id="NRSG01000663">
    <property type="protein sequence ID" value="MBK1662651.1"/>
    <property type="molecule type" value="Genomic_DNA"/>
</dbReference>
<proteinExistence type="predicted"/>
<organism evidence="1 2">
    <name type="scientific">Paracraurococcus ruber</name>
    <dbReference type="NCBI Taxonomy" id="77675"/>
    <lineage>
        <taxon>Bacteria</taxon>
        <taxon>Pseudomonadati</taxon>
        <taxon>Pseudomonadota</taxon>
        <taxon>Alphaproteobacteria</taxon>
        <taxon>Acetobacterales</taxon>
        <taxon>Roseomonadaceae</taxon>
        <taxon>Paracraurococcus</taxon>
    </lineage>
</organism>
<dbReference type="Pfam" id="PF07370">
    <property type="entry name" value="DUF1489"/>
    <property type="match status" value="1"/>
</dbReference>
<dbReference type="InterPro" id="IPR008320">
    <property type="entry name" value="UCP032025"/>
</dbReference>
<dbReference type="RefSeq" id="WP_133222748.1">
    <property type="nucleotide sequence ID" value="NZ_NRSG01000663.1"/>
</dbReference>
<name>A0ABS1D6Z3_9PROT</name>